<evidence type="ECO:0000313" key="2">
    <source>
        <dbReference type="EMBL" id="KAJ8867437.1"/>
    </source>
</evidence>
<comment type="caution">
    <text evidence="2">The sequence shown here is derived from an EMBL/GenBank/DDBJ whole genome shotgun (WGS) entry which is preliminary data.</text>
</comment>
<dbReference type="Proteomes" id="UP001159363">
    <property type="component" value="Chromosome 14"/>
</dbReference>
<name>A0ABQ9G5T5_9NEOP</name>
<feature type="compositionally biased region" description="Basic and acidic residues" evidence="1">
    <location>
        <begin position="326"/>
        <end position="341"/>
    </location>
</feature>
<accession>A0ABQ9G5T5</accession>
<feature type="compositionally biased region" description="Basic and acidic residues" evidence="1">
    <location>
        <begin position="504"/>
        <end position="522"/>
    </location>
</feature>
<dbReference type="EMBL" id="JARBHB010000015">
    <property type="protein sequence ID" value="KAJ8867437.1"/>
    <property type="molecule type" value="Genomic_DNA"/>
</dbReference>
<protein>
    <submittedName>
        <fullName evidence="2">Uncharacterized protein</fullName>
    </submittedName>
</protein>
<keyword evidence="3" id="KW-1185">Reference proteome</keyword>
<reference evidence="2 3" key="1">
    <citation type="submission" date="2023-02" db="EMBL/GenBank/DDBJ databases">
        <title>LHISI_Scaffold_Assembly.</title>
        <authorList>
            <person name="Stuart O.P."/>
            <person name="Cleave R."/>
            <person name="Magrath M.J.L."/>
            <person name="Mikheyev A.S."/>
        </authorList>
    </citation>
    <scope>NUCLEOTIDE SEQUENCE [LARGE SCALE GENOMIC DNA]</scope>
    <source>
        <strain evidence="2">Daus_M_001</strain>
        <tissue evidence="2">Leg muscle</tissue>
    </source>
</reference>
<gene>
    <name evidence="2" type="ORF">PR048_031239</name>
</gene>
<organism evidence="2 3">
    <name type="scientific">Dryococelus australis</name>
    <dbReference type="NCBI Taxonomy" id="614101"/>
    <lineage>
        <taxon>Eukaryota</taxon>
        <taxon>Metazoa</taxon>
        <taxon>Ecdysozoa</taxon>
        <taxon>Arthropoda</taxon>
        <taxon>Hexapoda</taxon>
        <taxon>Insecta</taxon>
        <taxon>Pterygota</taxon>
        <taxon>Neoptera</taxon>
        <taxon>Polyneoptera</taxon>
        <taxon>Phasmatodea</taxon>
        <taxon>Verophasmatodea</taxon>
        <taxon>Anareolatae</taxon>
        <taxon>Phasmatidae</taxon>
        <taxon>Eurycanthinae</taxon>
        <taxon>Dryococelus</taxon>
    </lineage>
</organism>
<evidence type="ECO:0000256" key="1">
    <source>
        <dbReference type="SAM" id="MobiDB-lite"/>
    </source>
</evidence>
<feature type="region of interest" description="Disordered" evidence="1">
    <location>
        <begin position="490"/>
        <end position="522"/>
    </location>
</feature>
<feature type="region of interest" description="Disordered" evidence="1">
    <location>
        <begin position="799"/>
        <end position="847"/>
    </location>
</feature>
<evidence type="ECO:0000313" key="3">
    <source>
        <dbReference type="Proteomes" id="UP001159363"/>
    </source>
</evidence>
<proteinExistence type="predicted"/>
<sequence>MQSSSVLEPLNSPHKLCNRSLRCNACFDVTTSGKSASLFSGSGRYEIVLSGPGQLLVEKEQYTAEATERLSRSEKLWCQFVRNNKRLRATVAEWLACSPPTKANRVQSPCQVTPGFSQVGIVRGDAAGRRRVFLGFPVPIRPCNPGQVKFAKIFVAMPDFNIPPPQQQLPLVMDTRLPGADSATPRCGRRPTSPPPPSSWNDALAACCFLFWESRECRQRRDLLASQTSSRLIEFPIHLTTTQERSGETGWCLGPPRRITRVGEDSRRRPNALYIRTQPSGRQSFDGGRLAECERVFILPWCQISAEKNTYLPQSQDAIITPVTGDEERSASRKPDKERSATEVQPVRQVVMGIVDFDNRLYTQLRPIRDLRWRPHKACKLLGPLYPIKLLTARSPSSGPGGRVHLRDEAAALFFLLASWLAARAGAQDLLKQTVHDRTNCATLPNSCCEAAEENLDERSVTLLSLRRTYTAAVSISWRIPVCRNTRERPSGRLVKSGAGKPLAVHDKEGERGETGQSFLERERERERKGGICFLVVLGEREGEQGQTFFLSTARVKLGHLVSLQDDPPSRGDFLCLSSRDGFPPPGLRRAIRGCIPPNSPTPSLPRPQNLAHSSTNHRTLILQPQSCRWGHGGVVVRLLASHQGEPGSNPGGVAPGSSHVGIVPDYAAGVGGFSRLSLQLDGPHDQTKRCSQLTKHFLKLSFEHVLEFILYPSTSCHPQYRRRRAFRATQISPLSLDKTTASTLDRLSSTRLPPIMNAVKYRVVSCVVWTNRTMVSSNRDTNRTGVLAAVGIGSSRRDKERRSVFVGGPRVTQLQPPPPPPRHFRLRSAGEATSPHDFITSRRRQA</sequence>
<feature type="region of interest" description="Disordered" evidence="1">
    <location>
        <begin position="322"/>
        <end position="344"/>
    </location>
</feature>